<keyword evidence="5" id="KW-0547">Nucleotide-binding</keyword>
<dbReference type="RefSeq" id="XP_056688739.1">
    <property type="nucleotide sequence ID" value="XM_056832761.1"/>
</dbReference>
<dbReference type="SUPFAM" id="SSF56112">
    <property type="entry name" value="Protein kinase-like (PK-like)"/>
    <property type="match status" value="1"/>
</dbReference>
<name>A0ABM3QZE5_SPIOL</name>
<dbReference type="PANTHER" id="PTHR43895:SF145">
    <property type="entry name" value="CBL-INTERACTING SERINE_THREONINE-PROTEIN KINASE 9"/>
    <property type="match status" value="1"/>
</dbReference>
<evidence type="ECO:0000256" key="8">
    <source>
        <dbReference type="SAM" id="MobiDB-lite"/>
    </source>
</evidence>
<keyword evidence="11" id="KW-1185">Reference proteome</keyword>
<keyword evidence="7" id="KW-0067">ATP-binding</keyword>
<dbReference type="Pfam" id="PF00069">
    <property type="entry name" value="Pkinase"/>
    <property type="match status" value="1"/>
</dbReference>
<evidence type="ECO:0000256" key="5">
    <source>
        <dbReference type="ARBA" id="ARBA00022741"/>
    </source>
</evidence>
<dbReference type="EC" id="2.7.11.1" evidence="2"/>
<evidence type="ECO:0000259" key="9">
    <source>
        <dbReference type="PROSITE" id="PS50011"/>
    </source>
</evidence>
<dbReference type="PANTHER" id="PTHR43895">
    <property type="entry name" value="CALCIUM/CALMODULIN-DEPENDENT PROTEIN KINASE KINASE-RELATED"/>
    <property type="match status" value="1"/>
</dbReference>
<comment type="cofactor">
    <cofactor evidence="1">
        <name>Mn(2+)</name>
        <dbReference type="ChEBI" id="CHEBI:29035"/>
    </cofactor>
</comment>
<sequence length="264" mass="29500">MEEEARKVVVVVEPRGEEEVRSGEERAVRSGGSEQREARPFRILPIEAGNLKPPSTGSVEANITKARPNHMLKPGSLLSTECGSPSYVAPEELNKKTYDGAAAYVWACGVILFELCVGYLPFTDPNLLNLYTKIISLLQECYTDDVRAVFEPEKVMTIYKKHHSKMNMLTKCQGFFFQGSSDEKIFPETQGFINAFQLIAMSSDLDLSTLFEDTMKIQLKSKFRSSFSLLVEVIEVAPTNCVVEVPKPAEEAGIYKEVFSGFYP</sequence>
<dbReference type="GeneID" id="110800280"/>
<dbReference type="PROSITE" id="PS50011">
    <property type="entry name" value="PROTEIN_KINASE_DOM"/>
    <property type="match status" value="1"/>
</dbReference>
<evidence type="ECO:0000259" key="10">
    <source>
        <dbReference type="PROSITE" id="PS50816"/>
    </source>
</evidence>
<dbReference type="Pfam" id="PF03822">
    <property type="entry name" value="NAF"/>
    <property type="match status" value="1"/>
</dbReference>
<evidence type="ECO:0000313" key="12">
    <source>
        <dbReference type="RefSeq" id="XP_056688739.1"/>
    </source>
</evidence>
<evidence type="ECO:0000256" key="7">
    <source>
        <dbReference type="ARBA" id="ARBA00022840"/>
    </source>
</evidence>
<feature type="region of interest" description="Disordered" evidence="8">
    <location>
        <begin position="16"/>
        <end position="37"/>
    </location>
</feature>
<dbReference type="Proteomes" id="UP000813463">
    <property type="component" value="Chromosome 6"/>
</dbReference>
<dbReference type="InterPro" id="IPR000719">
    <property type="entry name" value="Prot_kinase_dom"/>
</dbReference>
<organism evidence="11 12">
    <name type="scientific">Spinacia oleracea</name>
    <name type="common">Spinach</name>
    <dbReference type="NCBI Taxonomy" id="3562"/>
    <lineage>
        <taxon>Eukaryota</taxon>
        <taxon>Viridiplantae</taxon>
        <taxon>Streptophyta</taxon>
        <taxon>Embryophyta</taxon>
        <taxon>Tracheophyta</taxon>
        <taxon>Spermatophyta</taxon>
        <taxon>Magnoliopsida</taxon>
        <taxon>eudicotyledons</taxon>
        <taxon>Gunneridae</taxon>
        <taxon>Pentapetalae</taxon>
        <taxon>Caryophyllales</taxon>
        <taxon>Chenopodiaceae</taxon>
        <taxon>Chenopodioideae</taxon>
        <taxon>Anserineae</taxon>
        <taxon>Spinacia</taxon>
    </lineage>
</organism>
<evidence type="ECO:0000256" key="2">
    <source>
        <dbReference type="ARBA" id="ARBA00012513"/>
    </source>
</evidence>
<reference evidence="12" key="2">
    <citation type="submission" date="2025-08" db="UniProtKB">
        <authorList>
            <consortium name="RefSeq"/>
        </authorList>
    </citation>
    <scope>IDENTIFICATION</scope>
    <source>
        <tissue evidence="12">Leaf</tissue>
    </source>
</reference>
<protein>
    <recommendedName>
        <fullName evidence="2">non-specific serine/threonine protein kinase</fullName>
        <ecNumber evidence="2">2.7.11.1</ecNumber>
    </recommendedName>
</protein>
<dbReference type="InterPro" id="IPR004041">
    <property type="entry name" value="NAF_dom"/>
</dbReference>
<dbReference type="Gene3D" id="1.10.510.10">
    <property type="entry name" value="Transferase(Phosphotransferase) domain 1"/>
    <property type="match status" value="1"/>
</dbReference>
<evidence type="ECO:0000256" key="1">
    <source>
        <dbReference type="ARBA" id="ARBA00001936"/>
    </source>
</evidence>
<reference evidence="11" key="1">
    <citation type="journal article" date="2021" name="Nat. Commun.">
        <title>Genomic analyses provide insights into spinach domestication and the genetic basis of agronomic traits.</title>
        <authorList>
            <person name="Cai X."/>
            <person name="Sun X."/>
            <person name="Xu C."/>
            <person name="Sun H."/>
            <person name="Wang X."/>
            <person name="Ge C."/>
            <person name="Zhang Z."/>
            <person name="Wang Q."/>
            <person name="Fei Z."/>
            <person name="Jiao C."/>
            <person name="Wang Q."/>
        </authorList>
    </citation>
    <scope>NUCLEOTIDE SEQUENCE [LARGE SCALE GENOMIC DNA]</scope>
    <source>
        <strain evidence="11">cv. Varoflay</strain>
    </source>
</reference>
<dbReference type="InterPro" id="IPR011009">
    <property type="entry name" value="Kinase-like_dom_sf"/>
</dbReference>
<dbReference type="PROSITE" id="PS50816">
    <property type="entry name" value="NAF"/>
    <property type="match status" value="1"/>
</dbReference>
<dbReference type="InterPro" id="IPR018451">
    <property type="entry name" value="NAF/FISL_domain"/>
</dbReference>
<keyword evidence="6" id="KW-0418">Kinase</keyword>
<accession>A0ABM3QZE5</accession>
<evidence type="ECO:0000256" key="4">
    <source>
        <dbReference type="ARBA" id="ARBA00022679"/>
    </source>
</evidence>
<keyword evidence="3" id="KW-0723">Serine/threonine-protein kinase</keyword>
<feature type="domain" description="NAF" evidence="10">
    <location>
        <begin position="188"/>
        <end position="212"/>
    </location>
</feature>
<dbReference type="Gene3D" id="3.30.310.80">
    <property type="entry name" value="Kinase associated domain 1, KA1"/>
    <property type="match status" value="1"/>
</dbReference>
<keyword evidence="4" id="KW-0808">Transferase</keyword>
<evidence type="ECO:0000256" key="3">
    <source>
        <dbReference type="ARBA" id="ARBA00022527"/>
    </source>
</evidence>
<evidence type="ECO:0000256" key="6">
    <source>
        <dbReference type="ARBA" id="ARBA00022777"/>
    </source>
</evidence>
<proteinExistence type="predicted"/>
<gene>
    <name evidence="12" type="primary">LOC110800280</name>
</gene>
<feature type="domain" description="Protein kinase" evidence="9">
    <location>
        <begin position="1"/>
        <end position="176"/>
    </location>
</feature>
<evidence type="ECO:0000313" key="11">
    <source>
        <dbReference type="Proteomes" id="UP000813463"/>
    </source>
</evidence>